<comment type="caution">
    <text evidence="2">The sequence shown here is derived from an EMBL/GenBank/DDBJ whole genome shotgun (WGS) entry which is preliminary data.</text>
</comment>
<proteinExistence type="predicted"/>
<feature type="region of interest" description="Disordered" evidence="1">
    <location>
        <begin position="109"/>
        <end position="133"/>
    </location>
</feature>
<dbReference type="Proteomes" id="UP000234323">
    <property type="component" value="Unassembled WGS sequence"/>
</dbReference>
<keyword evidence="3" id="KW-1185">Reference proteome</keyword>
<name>A0A2I1HXM2_9GLOM</name>
<evidence type="ECO:0000256" key="1">
    <source>
        <dbReference type="SAM" id="MobiDB-lite"/>
    </source>
</evidence>
<dbReference type="AlphaFoldDB" id="A0A2I1HXM2"/>
<feature type="region of interest" description="Disordered" evidence="1">
    <location>
        <begin position="1"/>
        <end position="74"/>
    </location>
</feature>
<accession>A0A2I1HXM2</accession>
<dbReference type="EMBL" id="LLXI01011254">
    <property type="protein sequence ID" value="PKY63628.1"/>
    <property type="molecule type" value="Genomic_DNA"/>
</dbReference>
<evidence type="ECO:0000313" key="3">
    <source>
        <dbReference type="Proteomes" id="UP000234323"/>
    </source>
</evidence>
<gene>
    <name evidence="2" type="ORF">RhiirA4_493342</name>
</gene>
<feature type="non-terminal residue" evidence="2">
    <location>
        <position position="133"/>
    </location>
</feature>
<reference evidence="2 3" key="1">
    <citation type="submission" date="2015-10" db="EMBL/GenBank/DDBJ databases">
        <title>Genome analyses suggest a sexual origin of heterokaryosis in a supposedly ancient asexual fungus.</title>
        <authorList>
            <person name="Ropars J."/>
            <person name="Sedzielewska K."/>
            <person name="Noel J."/>
            <person name="Charron P."/>
            <person name="Farinelli L."/>
            <person name="Marton T."/>
            <person name="Kruger M."/>
            <person name="Pelin A."/>
            <person name="Brachmann A."/>
            <person name="Corradi N."/>
        </authorList>
    </citation>
    <scope>NUCLEOTIDE SEQUENCE [LARGE SCALE GENOMIC DNA]</scope>
    <source>
        <strain evidence="2 3">A4</strain>
    </source>
</reference>
<organism evidence="2 3">
    <name type="scientific">Rhizophagus irregularis</name>
    <dbReference type="NCBI Taxonomy" id="588596"/>
    <lineage>
        <taxon>Eukaryota</taxon>
        <taxon>Fungi</taxon>
        <taxon>Fungi incertae sedis</taxon>
        <taxon>Mucoromycota</taxon>
        <taxon>Glomeromycotina</taxon>
        <taxon>Glomeromycetes</taxon>
        <taxon>Glomerales</taxon>
        <taxon>Glomeraceae</taxon>
        <taxon>Rhizophagus</taxon>
    </lineage>
</organism>
<feature type="compositionally biased region" description="Low complexity" evidence="1">
    <location>
        <begin position="56"/>
        <end position="67"/>
    </location>
</feature>
<protein>
    <submittedName>
        <fullName evidence="2">Uncharacterized protein</fullName>
    </submittedName>
</protein>
<evidence type="ECO:0000313" key="2">
    <source>
        <dbReference type="EMBL" id="PKY63628.1"/>
    </source>
</evidence>
<sequence>MTTPPAPSVINPDVPPPPRPIASAPSGDRSLSPDNSAGAPNKRSRTVTADDMDVEPTTTTTPSTPGPVSGFISTVPSGLPVNKVTVITQPQNANASLEASIHAHPLPAFTVSSTNDKGKSVAFDVPIRQPSPD</sequence>
<feature type="compositionally biased region" description="Pro residues" evidence="1">
    <location>
        <begin position="1"/>
        <end position="20"/>
    </location>
</feature>